<accession>R7ZLP8</accession>
<dbReference type="SUPFAM" id="SSF50475">
    <property type="entry name" value="FMN-binding split barrel"/>
    <property type="match status" value="1"/>
</dbReference>
<organism evidence="6 7">
    <name type="scientific">Lunatimonas lonarensis</name>
    <dbReference type="NCBI Taxonomy" id="1232681"/>
    <lineage>
        <taxon>Bacteria</taxon>
        <taxon>Pseudomonadati</taxon>
        <taxon>Bacteroidota</taxon>
        <taxon>Cytophagia</taxon>
        <taxon>Cytophagales</taxon>
        <taxon>Cyclobacteriaceae</taxon>
    </lineage>
</organism>
<dbReference type="InterPro" id="IPR002563">
    <property type="entry name" value="Flavin_Rdtase-like_dom"/>
</dbReference>
<evidence type="ECO:0000256" key="4">
    <source>
        <dbReference type="ARBA" id="ARBA00038054"/>
    </source>
</evidence>
<dbReference type="GO" id="GO:0016646">
    <property type="term" value="F:oxidoreductase activity, acting on the CH-NH group of donors, NAD or NADP as acceptor"/>
    <property type="evidence" value="ECO:0007669"/>
    <property type="project" value="UniProtKB-ARBA"/>
</dbReference>
<evidence type="ECO:0000313" key="7">
    <source>
        <dbReference type="Proteomes" id="UP000013909"/>
    </source>
</evidence>
<dbReference type="GO" id="GO:0010181">
    <property type="term" value="F:FMN binding"/>
    <property type="evidence" value="ECO:0007669"/>
    <property type="project" value="InterPro"/>
</dbReference>
<proteinExistence type="inferred from homology"/>
<dbReference type="RefSeq" id="WP_010856610.1">
    <property type="nucleotide sequence ID" value="NZ_AQHR01000112.1"/>
</dbReference>
<dbReference type="EMBL" id="AQHR01000112">
    <property type="protein sequence ID" value="EON75008.1"/>
    <property type="molecule type" value="Genomic_DNA"/>
</dbReference>
<protein>
    <recommendedName>
        <fullName evidence="5">Flavin reductase like domain-containing protein</fullName>
    </recommendedName>
</protein>
<evidence type="ECO:0000256" key="1">
    <source>
        <dbReference type="ARBA" id="ARBA00001917"/>
    </source>
</evidence>
<keyword evidence="3" id="KW-0288">FMN</keyword>
<comment type="similarity">
    <text evidence="4">Belongs to the flavoredoxin family.</text>
</comment>
<comment type="caution">
    <text evidence="6">The sequence shown here is derived from an EMBL/GenBank/DDBJ whole genome shotgun (WGS) entry which is preliminary data.</text>
</comment>
<feature type="domain" description="Flavin reductase like" evidence="5">
    <location>
        <begin position="32"/>
        <end position="164"/>
    </location>
</feature>
<evidence type="ECO:0000256" key="3">
    <source>
        <dbReference type="ARBA" id="ARBA00022643"/>
    </source>
</evidence>
<sequence length="208" mass="22839">MIHYSRAAILAADKSFRRDFVNTLTGYKSLNLIGTKSVEGTSNLAPFSQVIHVGASPPLIGILFRPHTVERHTLENILSTACFTLNHVTADFYKQAHHCSARWDRSEFEGVGLEEEYLADFSAPFVKISPLKVACQLEEVQKIACNDTELVIGSVQHVFVQENAVGIDGAISLATLGTVAVSGLDDYYTGVRLARLQYAKADQPVKEQ</sequence>
<dbReference type="Gene3D" id="2.30.110.10">
    <property type="entry name" value="Electron Transport, Fmn-binding Protein, Chain A"/>
    <property type="match status" value="1"/>
</dbReference>
<name>R7ZLP8_9BACT</name>
<gene>
    <name evidence="6" type="ORF">ADIS_4497</name>
</gene>
<dbReference type="InterPro" id="IPR012349">
    <property type="entry name" value="Split_barrel_FMN-bd"/>
</dbReference>
<dbReference type="STRING" id="1232681.ADIS_4497"/>
<dbReference type="PANTHER" id="PTHR33798">
    <property type="entry name" value="FLAVOPROTEIN OXYGENASE"/>
    <property type="match status" value="1"/>
</dbReference>
<keyword evidence="7" id="KW-1185">Reference proteome</keyword>
<evidence type="ECO:0000259" key="5">
    <source>
        <dbReference type="Pfam" id="PF01613"/>
    </source>
</evidence>
<evidence type="ECO:0000313" key="6">
    <source>
        <dbReference type="EMBL" id="EON75008.1"/>
    </source>
</evidence>
<reference evidence="6 7" key="1">
    <citation type="submission" date="2013-02" db="EMBL/GenBank/DDBJ databases">
        <title>A novel strain isolated from Lonar lake, Maharashtra, India.</title>
        <authorList>
            <person name="Singh A."/>
        </authorList>
    </citation>
    <scope>NUCLEOTIDE SEQUENCE [LARGE SCALE GENOMIC DNA]</scope>
    <source>
        <strain evidence="6 7">AK24</strain>
    </source>
</reference>
<keyword evidence="2" id="KW-0285">Flavoprotein</keyword>
<comment type="cofactor">
    <cofactor evidence="1">
        <name>FMN</name>
        <dbReference type="ChEBI" id="CHEBI:58210"/>
    </cofactor>
</comment>
<dbReference type="AlphaFoldDB" id="R7ZLP8"/>
<dbReference type="Proteomes" id="UP000013909">
    <property type="component" value="Unassembled WGS sequence"/>
</dbReference>
<dbReference type="PANTHER" id="PTHR33798:SF5">
    <property type="entry name" value="FLAVIN REDUCTASE LIKE DOMAIN-CONTAINING PROTEIN"/>
    <property type="match status" value="1"/>
</dbReference>
<dbReference type="Pfam" id="PF01613">
    <property type="entry name" value="Flavin_Reduct"/>
    <property type="match status" value="1"/>
</dbReference>
<evidence type="ECO:0000256" key="2">
    <source>
        <dbReference type="ARBA" id="ARBA00022630"/>
    </source>
</evidence>